<feature type="non-terminal residue" evidence="1">
    <location>
        <position position="1"/>
    </location>
</feature>
<reference evidence="1 2" key="2">
    <citation type="submission" date="2017-10" db="EMBL/GenBank/DDBJ databases">
        <title>Genome analyses suggest a sexual origin of heterokaryosis in a supposedly ancient asexual fungus.</title>
        <authorList>
            <person name="Corradi N."/>
            <person name="Sedzielewska K."/>
            <person name="Noel J."/>
            <person name="Charron P."/>
            <person name="Farinelli L."/>
            <person name="Marton T."/>
            <person name="Kruger M."/>
            <person name="Pelin A."/>
            <person name="Brachmann A."/>
            <person name="Corradi N."/>
        </authorList>
    </citation>
    <scope>NUCLEOTIDE SEQUENCE [LARGE SCALE GENOMIC DNA]</scope>
    <source>
        <strain evidence="1 2">A1</strain>
    </source>
</reference>
<name>A0A2N0RUJ4_9GLOM</name>
<comment type="caution">
    <text evidence="1">The sequence shown here is derived from an EMBL/GenBank/DDBJ whole genome shotgun (WGS) entry which is preliminary data.</text>
</comment>
<proteinExistence type="predicted"/>
<reference evidence="1 2" key="1">
    <citation type="submission" date="2017-10" db="EMBL/GenBank/DDBJ databases">
        <title>Extensive intraspecific genome diversity in a model arbuscular mycorrhizal fungus.</title>
        <authorList>
            <person name="Chen E.C.H."/>
            <person name="Morin E."/>
            <person name="Baudet D."/>
            <person name="Noel J."/>
            <person name="Ndikumana S."/>
            <person name="Charron P."/>
            <person name="St-Onge C."/>
            <person name="Giorgi J."/>
            <person name="Grigoriev I.V."/>
            <person name="Roux C."/>
            <person name="Martin F.M."/>
            <person name="Corradi N."/>
        </authorList>
    </citation>
    <scope>NUCLEOTIDE SEQUENCE [LARGE SCALE GENOMIC DNA]</scope>
    <source>
        <strain evidence="1 2">A1</strain>
    </source>
</reference>
<organism evidence="1 2">
    <name type="scientific">Rhizophagus irregularis</name>
    <dbReference type="NCBI Taxonomy" id="588596"/>
    <lineage>
        <taxon>Eukaryota</taxon>
        <taxon>Fungi</taxon>
        <taxon>Fungi incertae sedis</taxon>
        <taxon>Mucoromycota</taxon>
        <taxon>Glomeromycotina</taxon>
        <taxon>Glomeromycetes</taxon>
        <taxon>Glomerales</taxon>
        <taxon>Glomeraceae</taxon>
        <taxon>Rhizophagus</taxon>
    </lineage>
</organism>
<evidence type="ECO:0000313" key="1">
    <source>
        <dbReference type="EMBL" id="PKC66966.1"/>
    </source>
</evidence>
<evidence type="ECO:0008006" key="3">
    <source>
        <dbReference type="Google" id="ProtNLM"/>
    </source>
</evidence>
<dbReference type="EMBL" id="LLXH01000424">
    <property type="protein sequence ID" value="PKC66966.1"/>
    <property type="molecule type" value="Genomic_DNA"/>
</dbReference>
<dbReference type="SUPFAM" id="SSF56112">
    <property type="entry name" value="Protein kinase-like (PK-like)"/>
    <property type="match status" value="1"/>
</dbReference>
<protein>
    <recommendedName>
        <fullName evidence="3">Serine-threonine/tyrosine-protein kinase catalytic domain-containing protein</fullName>
    </recommendedName>
</protein>
<evidence type="ECO:0000313" key="2">
    <source>
        <dbReference type="Proteomes" id="UP000232688"/>
    </source>
</evidence>
<dbReference type="InterPro" id="IPR011009">
    <property type="entry name" value="Kinase-like_dom_sf"/>
</dbReference>
<gene>
    <name evidence="1" type="ORF">RhiirA1_459035</name>
</gene>
<dbReference type="VEuPathDB" id="FungiDB:RhiirA1_459035"/>
<dbReference type="AlphaFoldDB" id="A0A2N0RUJ4"/>
<sequence length="166" mass="19120">ICKGERPEIIENTPKCYVNLMKKCWNEDPSKRPSTLEVYDVICNWIYRPHNNEVSEELKNNIMEFINAPIGHNNLITESHPKACYTSRLLDFTSKKLNEILESENLNDCVIKDLRTFDENISKLNEILESEDSQASVKTNEILVSENLSDCIIKNLGSLDIKTDEN</sequence>
<dbReference type="VEuPathDB" id="FungiDB:FUN_003296"/>
<accession>A0A2N0RUJ4</accession>
<dbReference type="Gene3D" id="1.10.510.10">
    <property type="entry name" value="Transferase(Phosphotransferase) domain 1"/>
    <property type="match status" value="1"/>
</dbReference>
<dbReference type="Proteomes" id="UP000232688">
    <property type="component" value="Unassembled WGS sequence"/>
</dbReference>